<evidence type="ECO:0000313" key="4">
    <source>
        <dbReference type="EMBL" id="MCI4684474.1"/>
    </source>
</evidence>
<dbReference type="Pfam" id="PF03960">
    <property type="entry name" value="ArsC"/>
    <property type="match status" value="1"/>
</dbReference>
<evidence type="ECO:0000313" key="5">
    <source>
        <dbReference type="Proteomes" id="UP001139104"/>
    </source>
</evidence>
<dbReference type="InterPro" id="IPR006660">
    <property type="entry name" value="Arsenate_reductase-like"/>
</dbReference>
<comment type="similarity">
    <text evidence="1 2">Belongs to the ArsC family.</text>
</comment>
<organism evidence="4 5">
    <name type="scientific">Candidatus Rhodoblastus alkanivorans</name>
    <dbReference type="NCBI Taxonomy" id="2954117"/>
    <lineage>
        <taxon>Bacteria</taxon>
        <taxon>Pseudomonadati</taxon>
        <taxon>Pseudomonadota</taxon>
        <taxon>Alphaproteobacteria</taxon>
        <taxon>Hyphomicrobiales</taxon>
        <taxon>Rhodoblastaceae</taxon>
        <taxon>Rhodoblastus</taxon>
    </lineage>
</organism>
<sequence length="144" mass="15275">MTRVIFYEKPGCGTNRKQKAMLAAAGHAVDERNLLTEPWTEERLLGFLGDMPVSAWFNPAAPRVKTGEIDPAAATAAEALALMIKEPLLIRRPLIEAGGQRCAGFDKEPVLSLLGQNEGLEAAQGCSRPAGPPCPAPGAKAQVE</sequence>
<dbReference type="Gene3D" id="3.40.30.10">
    <property type="entry name" value="Glutaredoxin"/>
    <property type="match status" value="1"/>
</dbReference>
<dbReference type="InterPro" id="IPR006503">
    <property type="entry name" value="Nase-assoc"/>
</dbReference>
<dbReference type="SUPFAM" id="SSF52833">
    <property type="entry name" value="Thioredoxin-like"/>
    <property type="match status" value="1"/>
</dbReference>
<dbReference type="EMBL" id="JAIVFP010000001">
    <property type="protein sequence ID" value="MCI4684474.1"/>
    <property type="molecule type" value="Genomic_DNA"/>
</dbReference>
<dbReference type="RefSeq" id="WP_243068368.1">
    <property type="nucleotide sequence ID" value="NZ_JAIVFK010000001.1"/>
</dbReference>
<dbReference type="Proteomes" id="UP001139104">
    <property type="component" value="Unassembled WGS sequence"/>
</dbReference>
<evidence type="ECO:0000256" key="2">
    <source>
        <dbReference type="PROSITE-ProRule" id="PRU01282"/>
    </source>
</evidence>
<dbReference type="NCBIfam" id="TIGR01616">
    <property type="entry name" value="nitro_assoc"/>
    <property type="match status" value="1"/>
</dbReference>
<protein>
    <submittedName>
        <fullName evidence="4">Arsenate reductase family protein</fullName>
    </submittedName>
</protein>
<dbReference type="PROSITE" id="PS51353">
    <property type="entry name" value="ARSC"/>
    <property type="match status" value="1"/>
</dbReference>
<feature type="region of interest" description="Disordered" evidence="3">
    <location>
        <begin position="122"/>
        <end position="144"/>
    </location>
</feature>
<evidence type="ECO:0000256" key="3">
    <source>
        <dbReference type="SAM" id="MobiDB-lite"/>
    </source>
</evidence>
<comment type="caution">
    <text evidence="4">The sequence shown here is derived from an EMBL/GenBank/DDBJ whole genome shotgun (WGS) entry which is preliminary data.</text>
</comment>
<evidence type="ECO:0000256" key="1">
    <source>
        <dbReference type="ARBA" id="ARBA00007198"/>
    </source>
</evidence>
<proteinExistence type="inferred from homology"/>
<dbReference type="PANTHER" id="PTHR30041">
    <property type="entry name" value="ARSENATE REDUCTASE"/>
    <property type="match status" value="1"/>
</dbReference>
<keyword evidence="5" id="KW-1185">Reference proteome</keyword>
<reference evidence="4" key="1">
    <citation type="journal article" date="2022" name="ISME J.">
        <title>Identification of active gaseous-alkane degraders at natural gas seeps.</title>
        <authorList>
            <person name="Farhan Ul Haque M."/>
            <person name="Hernandez M."/>
            <person name="Crombie A.T."/>
            <person name="Murrell J.C."/>
        </authorList>
    </citation>
    <scope>NUCLEOTIDE SEQUENCE</scope>
    <source>
        <strain evidence="4">PC2</strain>
    </source>
</reference>
<accession>A0ABS9Z9V3</accession>
<dbReference type="PANTHER" id="PTHR30041:SF8">
    <property type="entry name" value="PROTEIN YFFB"/>
    <property type="match status" value="1"/>
</dbReference>
<dbReference type="InterPro" id="IPR036249">
    <property type="entry name" value="Thioredoxin-like_sf"/>
</dbReference>
<gene>
    <name evidence="4" type="ORF">K2U94_17165</name>
</gene>
<name>A0ABS9Z9V3_9HYPH</name>